<name>A0A7H8TAE1_STRCX</name>
<organism evidence="1 2">
    <name type="scientific">Streptomyces chartreusis</name>
    <dbReference type="NCBI Taxonomy" id="1969"/>
    <lineage>
        <taxon>Bacteria</taxon>
        <taxon>Bacillati</taxon>
        <taxon>Actinomycetota</taxon>
        <taxon>Actinomycetes</taxon>
        <taxon>Kitasatosporales</taxon>
        <taxon>Streptomycetaceae</taxon>
        <taxon>Streptomyces</taxon>
    </lineage>
</organism>
<protein>
    <submittedName>
        <fullName evidence="1">Uncharacterized protein</fullName>
    </submittedName>
</protein>
<gene>
    <name evidence="1" type="ORF">HUT05_25355</name>
</gene>
<dbReference type="Proteomes" id="UP000509418">
    <property type="component" value="Chromosome"/>
</dbReference>
<evidence type="ECO:0000313" key="2">
    <source>
        <dbReference type="Proteomes" id="UP000509418"/>
    </source>
</evidence>
<dbReference type="AlphaFoldDB" id="A0A7H8TAE1"/>
<evidence type="ECO:0000313" key="1">
    <source>
        <dbReference type="EMBL" id="QKZ20384.1"/>
    </source>
</evidence>
<keyword evidence="2" id="KW-1185">Reference proteome</keyword>
<reference evidence="1 2" key="1">
    <citation type="submission" date="2020-06" db="EMBL/GenBank/DDBJ databases">
        <title>Genome mining for natural products.</title>
        <authorList>
            <person name="Zhang B."/>
            <person name="Shi J."/>
            <person name="Ge H."/>
        </authorList>
    </citation>
    <scope>NUCLEOTIDE SEQUENCE [LARGE SCALE GENOMIC DNA]</scope>
    <source>
        <strain evidence="1 2">NA02069</strain>
    </source>
</reference>
<sequence>MDALDPSGPAEDAMHLMAHTMGRLLQDPTATFEQITASWPRNNDQTAAEIRRWWHGW</sequence>
<dbReference type="EMBL" id="CP056041">
    <property type="protein sequence ID" value="QKZ20384.1"/>
    <property type="molecule type" value="Genomic_DNA"/>
</dbReference>
<proteinExistence type="predicted"/>
<accession>A0A7H8TAE1</accession>
<dbReference type="RefSeq" id="WP_176576444.1">
    <property type="nucleotide sequence ID" value="NZ_CP056041.1"/>
</dbReference>